<dbReference type="PANTHER" id="PTHR22870">
    <property type="entry name" value="REGULATOR OF CHROMOSOME CONDENSATION"/>
    <property type="match status" value="1"/>
</dbReference>
<dbReference type="SUPFAM" id="SSF57903">
    <property type="entry name" value="FYVE/PHD zinc finger"/>
    <property type="match status" value="1"/>
</dbReference>
<evidence type="ECO:0000259" key="8">
    <source>
        <dbReference type="PROSITE" id="PS50178"/>
    </source>
</evidence>
<accession>A0ABC8TQX0</accession>
<keyword evidence="7" id="KW-0175">Coiled coil</keyword>
<dbReference type="CDD" id="cd00065">
    <property type="entry name" value="FYVE_like_SF"/>
    <property type="match status" value="1"/>
</dbReference>
<evidence type="ECO:0008006" key="12">
    <source>
        <dbReference type="Google" id="ProtNLM"/>
    </source>
</evidence>
<evidence type="ECO:0000256" key="1">
    <source>
        <dbReference type="ARBA" id="ARBA00022723"/>
    </source>
</evidence>
<dbReference type="InterPro" id="IPR000408">
    <property type="entry name" value="Reg_chr_condens"/>
</dbReference>
<dbReference type="Proteomes" id="UP001642360">
    <property type="component" value="Unassembled WGS sequence"/>
</dbReference>
<feature type="domain" description="BRX" evidence="9">
    <location>
        <begin position="551"/>
        <end position="591"/>
    </location>
</feature>
<dbReference type="InterPro" id="IPR017455">
    <property type="entry name" value="Znf_FYVE-rel"/>
</dbReference>
<dbReference type="SUPFAM" id="SSF50985">
    <property type="entry name" value="RCC1/BLIP-II"/>
    <property type="match status" value="1"/>
</dbReference>
<evidence type="ECO:0000313" key="10">
    <source>
        <dbReference type="EMBL" id="CAK9169798.1"/>
    </source>
</evidence>
<name>A0ABC8TQX0_9AQUA</name>
<feature type="repeat" description="RCC1" evidence="6">
    <location>
        <begin position="12"/>
        <end position="63"/>
    </location>
</feature>
<evidence type="ECO:0000313" key="11">
    <source>
        <dbReference type="Proteomes" id="UP001642360"/>
    </source>
</evidence>
<dbReference type="Pfam" id="PF13713">
    <property type="entry name" value="BRX_N"/>
    <property type="match status" value="1"/>
</dbReference>
<evidence type="ECO:0000256" key="5">
    <source>
        <dbReference type="PROSITE-ProRule" id="PRU00091"/>
    </source>
</evidence>
<feature type="repeat" description="RCC1" evidence="6">
    <location>
        <begin position="116"/>
        <end position="167"/>
    </location>
</feature>
<dbReference type="PROSITE" id="PS50012">
    <property type="entry name" value="RCC1_3"/>
    <property type="match status" value="3"/>
</dbReference>
<keyword evidence="11" id="KW-1185">Reference proteome</keyword>
<dbReference type="PANTHER" id="PTHR22870:SF350">
    <property type="entry name" value="F12P19.9 PROTEIN"/>
    <property type="match status" value="1"/>
</dbReference>
<keyword evidence="4" id="KW-0862">Zinc</keyword>
<dbReference type="InterPro" id="IPR013591">
    <property type="entry name" value="Brevis_radix_dom"/>
</dbReference>
<dbReference type="EMBL" id="CAUOFW020005369">
    <property type="protein sequence ID" value="CAK9169798.1"/>
    <property type="molecule type" value="Genomic_DNA"/>
</dbReference>
<dbReference type="InterPro" id="IPR027988">
    <property type="entry name" value="BRX_N"/>
</dbReference>
<dbReference type="PRINTS" id="PR00633">
    <property type="entry name" value="RCCNDNSATION"/>
</dbReference>
<feature type="domain" description="FYVE-type" evidence="8">
    <location>
        <begin position="172"/>
        <end position="234"/>
    </location>
</feature>
<comment type="caution">
    <text evidence="10">The sequence shown here is derived from an EMBL/GenBank/DDBJ whole genome shotgun (WGS) entry which is preliminary data.</text>
</comment>
<gene>
    <name evidence="10" type="ORF">ILEXP_LOCUS39274</name>
</gene>
<dbReference type="Pfam" id="PF00415">
    <property type="entry name" value="RCC1"/>
    <property type="match status" value="2"/>
</dbReference>
<sequence>MADRFKSNDHGEKLFTWGDADKGRLGHADQETKLSPTCVAQLVEHVFVQVSCGRMLTVGLTNKGIVYTMGSVVHGQLGNPQTRDKTITVVQGKLKHEFVREISSGSYHIAALTAKGNVYTWGKGANGQLGLGDTVDKNSPTLVEALTGRQVENVTCGSSSTAVICLHKSISGTDQLACTGCSMAFGFTRKKHNCYNCGLLFCRACTSKKVRNASLAPKGSKPVRVCNPCFNQLQRIPHSGRPSEMNNLSPRPLLIIQKAFSDGKEDRGDATSMQSQMVPSKNCCDGNSMCHERKTMKNEGENDQPLDPISYLSGGLPRWGQVPFPLLFREYGAEPMMINVPERKNPLYSVAHVCLQEVTQESTFLASAAINAPKDLTDSGKIHREEAQKLRAEAESLEELCQKRRETIKECQQRVEEAWSLAKEEAAKCKAAKEVIKALTSRLHTMSEKLSAGRETKDQVSVTLPQITSICTNSPTMKGAHPMFVATHEPPDVGKLEDTNVNPQCSSPILFSNTLLSMRNRDINTGDARSAEESCARRTDSVQDENKAMKLEWVEQYQPGVYITFITLPSGQKGLKRVRFRYVILQSEKIL</sequence>
<dbReference type="InterPro" id="IPR009091">
    <property type="entry name" value="RCC1/BLIP-II"/>
</dbReference>
<dbReference type="PROSITE" id="PS00626">
    <property type="entry name" value="RCC1_2"/>
    <property type="match status" value="1"/>
</dbReference>
<proteinExistence type="predicted"/>
<evidence type="ECO:0000256" key="7">
    <source>
        <dbReference type="SAM" id="Coils"/>
    </source>
</evidence>
<dbReference type="InterPro" id="IPR000306">
    <property type="entry name" value="Znf_FYVE"/>
</dbReference>
<dbReference type="PROSITE" id="PS50178">
    <property type="entry name" value="ZF_FYVE"/>
    <property type="match status" value="1"/>
</dbReference>
<dbReference type="Pfam" id="PF08381">
    <property type="entry name" value="BRX"/>
    <property type="match status" value="1"/>
</dbReference>
<evidence type="ECO:0000256" key="4">
    <source>
        <dbReference type="ARBA" id="ARBA00022833"/>
    </source>
</evidence>
<dbReference type="Gene3D" id="3.30.40.10">
    <property type="entry name" value="Zinc/RING finger domain, C3HC4 (zinc finger)"/>
    <property type="match status" value="1"/>
</dbReference>
<evidence type="ECO:0000256" key="2">
    <source>
        <dbReference type="ARBA" id="ARBA00022737"/>
    </source>
</evidence>
<reference evidence="10 11" key="1">
    <citation type="submission" date="2024-02" db="EMBL/GenBank/DDBJ databases">
        <authorList>
            <person name="Vignale AGUSTIN F."/>
            <person name="Sosa J E."/>
            <person name="Modenutti C."/>
        </authorList>
    </citation>
    <scope>NUCLEOTIDE SEQUENCE [LARGE SCALE GENOMIC DNA]</scope>
</reference>
<protein>
    <recommendedName>
        <fullName evidence="12">FYVE-type domain-containing protein</fullName>
    </recommendedName>
</protein>
<dbReference type="AlphaFoldDB" id="A0ABC8TQX0"/>
<feature type="repeat" description="RCC1" evidence="6">
    <location>
        <begin position="64"/>
        <end position="115"/>
    </location>
</feature>
<keyword evidence="1" id="KW-0479">Metal-binding</keyword>
<dbReference type="InterPro" id="IPR011011">
    <property type="entry name" value="Znf_FYVE_PHD"/>
</dbReference>
<organism evidence="10 11">
    <name type="scientific">Ilex paraguariensis</name>
    <name type="common">yerba mate</name>
    <dbReference type="NCBI Taxonomy" id="185542"/>
    <lineage>
        <taxon>Eukaryota</taxon>
        <taxon>Viridiplantae</taxon>
        <taxon>Streptophyta</taxon>
        <taxon>Embryophyta</taxon>
        <taxon>Tracheophyta</taxon>
        <taxon>Spermatophyta</taxon>
        <taxon>Magnoliopsida</taxon>
        <taxon>eudicotyledons</taxon>
        <taxon>Gunneridae</taxon>
        <taxon>Pentapetalae</taxon>
        <taxon>asterids</taxon>
        <taxon>campanulids</taxon>
        <taxon>Aquifoliales</taxon>
        <taxon>Aquifoliaceae</taxon>
        <taxon>Ilex</taxon>
    </lineage>
</organism>
<dbReference type="GO" id="GO:0008270">
    <property type="term" value="F:zinc ion binding"/>
    <property type="evidence" value="ECO:0007669"/>
    <property type="project" value="UniProtKB-KW"/>
</dbReference>
<evidence type="ECO:0000256" key="6">
    <source>
        <dbReference type="PROSITE-ProRule" id="PRU00235"/>
    </source>
</evidence>
<dbReference type="PROSITE" id="PS51514">
    <property type="entry name" value="BRX"/>
    <property type="match status" value="1"/>
</dbReference>
<dbReference type="Pfam" id="PF01363">
    <property type="entry name" value="FYVE"/>
    <property type="match status" value="1"/>
</dbReference>
<dbReference type="InterPro" id="IPR051210">
    <property type="entry name" value="Ub_ligase/GEF_domain"/>
</dbReference>
<dbReference type="Gene3D" id="2.130.10.30">
    <property type="entry name" value="Regulator of chromosome condensation 1/beta-lactamase-inhibitor protein II"/>
    <property type="match status" value="1"/>
</dbReference>
<evidence type="ECO:0000259" key="9">
    <source>
        <dbReference type="PROSITE" id="PS51514"/>
    </source>
</evidence>
<keyword evidence="2" id="KW-0677">Repeat</keyword>
<dbReference type="InterPro" id="IPR013083">
    <property type="entry name" value="Znf_RING/FYVE/PHD"/>
</dbReference>
<feature type="coiled-coil region" evidence="7">
    <location>
        <begin position="380"/>
        <end position="414"/>
    </location>
</feature>
<keyword evidence="3 5" id="KW-0863">Zinc-finger</keyword>
<dbReference type="SMART" id="SM00064">
    <property type="entry name" value="FYVE"/>
    <property type="match status" value="1"/>
</dbReference>
<evidence type="ECO:0000256" key="3">
    <source>
        <dbReference type="ARBA" id="ARBA00022771"/>
    </source>
</evidence>